<accession>A0A645BIK0</accession>
<dbReference type="InterPro" id="IPR014227">
    <property type="entry name" value="YtvI-like"/>
</dbReference>
<dbReference type="AlphaFoldDB" id="A0A645BIK0"/>
<dbReference type="GO" id="GO:0016020">
    <property type="term" value="C:membrane"/>
    <property type="evidence" value="ECO:0007669"/>
    <property type="project" value="UniProtKB-SubCell"/>
</dbReference>
<organism evidence="7">
    <name type="scientific">bioreactor metagenome</name>
    <dbReference type="NCBI Taxonomy" id="1076179"/>
    <lineage>
        <taxon>unclassified sequences</taxon>
        <taxon>metagenomes</taxon>
        <taxon>ecological metagenomes</taxon>
    </lineage>
</organism>
<dbReference type="Pfam" id="PF01594">
    <property type="entry name" value="AI-2E_transport"/>
    <property type="match status" value="1"/>
</dbReference>
<evidence type="ECO:0000256" key="3">
    <source>
        <dbReference type="ARBA" id="ARBA00022692"/>
    </source>
</evidence>
<keyword evidence="4 6" id="KW-1133">Transmembrane helix</keyword>
<evidence type="ECO:0000313" key="7">
    <source>
        <dbReference type="EMBL" id="MPM64401.1"/>
    </source>
</evidence>
<comment type="similarity">
    <text evidence="2">Belongs to the autoinducer-2 exporter (AI-2E) (TC 2.A.86) family.</text>
</comment>
<dbReference type="InterPro" id="IPR002549">
    <property type="entry name" value="AI-2E-like"/>
</dbReference>
<dbReference type="GO" id="GO:0055085">
    <property type="term" value="P:transmembrane transport"/>
    <property type="evidence" value="ECO:0007669"/>
    <property type="project" value="TreeGrafter"/>
</dbReference>
<feature type="transmembrane region" description="Helical" evidence="6">
    <location>
        <begin position="223"/>
        <end position="242"/>
    </location>
</feature>
<reference evidence="7" key="1">
    <citation type="submission" date="2019-08" db="EMBL/GenBank/DDBJ databases">
        <authorList>
            <person name="Kucharzyk K."/>
            <person name="Murdoch R.W."/>
            <person name="Higgins S."/>
            <person name="Loffler F."/>
        </authorList>
    </citation>
    <scope>NUCLEOTIDE SEQUENCE</scope>
</reference>
<feature type="transmembrane region" description="Helical" evidence="6">
    <location>
        <begin position="322"/>
        <end position="344"/>
    </location>
</feature>
<evidence type="ECO:0000256" key="4">
    <source>
        <dbReference type="ARBA" id="ARBA00022989"/>
    </source>
</evidence>
<dbReference type="PANTHER" id="PTHR21716">
    <property type="entry name" value="TRANSMEMBRANE PROTEIN"/>
    <property type="match status" value="1"/>
</dbReference>
<dbReference type="NCBIfam" id="TIGR02872">
    <property type="entry name" value="spore_ytvI"/>
    <property type="match status" value="1"/>
</dbReference>
<proteinExistence type="inferred from homology"/>
<keyword evidence="3 6" id="KW-0812">Transmembrane</keyword>
<gene>
    <name evidence="7" type="ORF">SDC9_111287</name>
</gene>
<comment type="subcellular location">
    <subcellularLocation>
        <location evidence="1">Membrane</location>
        <topology evidence="1">Multi-pass membrane protein</topology>
    </subcellularLocation>
</comment>
<sequence>MTIEKRKNFIINIIYFALIITIVYIVIKYVLGLVMPFIIGFIVALLLRPVINFASENLHVHTKAVAVTLILLFYGAAGFFVSWIGVGVISEIKDGIIKLPEIYSMNVEPVINQIFNNAGKMIAKLDPMLVQAIQNMAASLSQSAGSVVSNISSTVIGFMSSSASSLPGLLLGIIFAIISSLFFAMDYSKITGYIARLFPHQNRNLLAEIKEFSTGLGLKYVKAYATLMAITFAELALGLSILRVDKAILVAALIAVIDLLPVLGTGGVMVPWIIVELIKGNIPFAIGLAVLYLIIIIVRNILEPKLVGKQIGLHPLVMLICMYVGLKIFGFIGLLALPVTVVIVKHLYDNDKIYFFGQ</sequence>
<comment type="caution">
    <text evidence="7">The sequence shown here is derived from an EMBL/GenBank/DDBJ whole genome shotgun (WGS) entry which is preliminary data.</text>
</comment>
<feature type="transmembrane region" description="Helical" evidence="6">
    <location>
        <begin position="248"/>
        <end position="275"/>
    </location>
</feature>
<dbReference type="PANTHER" id="PTHR21716:SF68">
    <property type="entry name" value="TRANSPORT PROTEIN YTVI-RELATED"/>
    <property type="match status" value="1"/>
</dbReference>
<evidence type="ECO:0000256" key="2">
    <source>
        <dbReference type="ARBA" id="ARBA00009773"/>
    </source>
</evidence>
<feature type="transmembrane region" description="Helical" evidence="6">
    <location>
        <begin position="282"/>
        <end position="302"/>
    </location>
</feature>
<feature type="transmembrane region" description="Helical" evidence="6">
    <location>
        <begin position="63"/>
        <end position="84"/>
    </location>
</feature>
<dbReference type="EMBL" id="VSSQ01019929">
    <property type="protein sequence ID" value="MPM64401.1"/>
    <property type="molecule type" value="Genomic_DNA"/>
</dbReference>
<feature type="transmembrane region" description="Helical" evidence="6">
    <location>
        <begin position="168"/>
        <end position="187"/>
    </location>
</feature>
<name>A0A645BIK0_9ZZZZ</name>
<keyword evidence="5 6" id="KW-0472">Membrane</keyword>
<evidence type="ECO:0000256" key="6">
    <source>
        <dbReference type="SAM" id="Phobius"/>
    </source>
</evidence>
<protein>
    <submittedName>
        <fullName evidence="7">Sodium-lithium/proton antiporter</fullName>
    </submittedName>
</protein>
<feature type="transmembrane region" description="Helical" evidence="6">
    <location>
        <begin position="9"/>
        <end position="27"/>
    </location>
</feature>
<feature type="transmembrane region" description="Helical" evidence="6">
    <location>
        <begin position="33"/>
        <end position="51"/>
    </location>
</feature>
<evidence type="ECO:0000256" key="1">
    <source>
        <dbReference type="ARBA" id="ARBA00004141"/>
    </source>
</evidence>
<evidence type="ECO:0000256" key="5">
    <source>
        <dbReference type="ARBA" id="ARBA00023136"/>
    </source>
</evidence>